<proteinExistence type="predicted"/>
<evidence type="ECO:0000313" key="1">
    <source>
        <dbReference type="EMBL" id="JAD52659.1"/>
    </source>
</evidence>
<organism evidence="1">
    <name type="scientific">Arundo donax</name>
    <name type="common">Giant reed</name>
    <name type="synonym">Donax arundinaceus</name>
    <dbReference type="NCBI Taxonomy" id="35708"/>
    <lineage>
        <taxon>Eukaryota</taxon>
        <taxon>Viridiplantae</taxon>
        <taxon>Streptophyta</taxon>
        <taxon>Embryophyta</taxon>
        <taxon>Tracheophyta</taxon>
        <taxon>Spermatophyta</taxon>
        <taxon>Magnoliopsida</taxon>
        <taxon>Liliopsida</taxon>
        <taxon>Poales</taxon>
        <taxon>Poaceae</taxon>
        <taxon>PACMAD clade</taxon>
        <taxon>Arundinoideae</taxon>
        <taxon>Arundineae</taxon>
        <taxon>Arundo</taxon>
    </lineage>
</organism>
<dbReference type="EMBL" id="GBRH01245236">
    <property type="protein sequence ID" value="JAD52659.1"/>
    <property type="molecule type" value="Transcribed_RNA"/>
</dbReference>
<name>A0A0A9ALU7_ARUDO</name>
<sequence>MPREIPQLPAPGLCSAHPLVGCCYSLRESSGVLETPIVS</sequence>
<reference evidence="1" key="1">
    <citation type="submission" date="2014-09" db="EMBL/GenBank/DDBJ databases">
        <authorList>
            <person name="Magalhaes I.L.F."/>
            <person name="Oliveira U."/>
            <person name="Santos F.R."/>
            <person name="Vidigal T.H.D.A."/>
            <person name="Brescovit A.D."/>
            <person name="Santos A.J."/>
        </authorList>
    </citation>
    <scope>NUCLEOTIDE SEQUENCE</scope>
    <source>
        <tissue evidence="1">Shoot tissue taken approximately 20 cm above the soil surface</tissue>
    </source>
</reference>
<reference evidence="1" key="2">
    <citation type="journal article" date="2015" name="Data Brief">
        <title>Shoot transcriptome of the giant reed, Arundo donax.</title>
        <authorList>
            <person name="Barrero R.A."/>
            <person name="Guerrero F.D."/>
            <person name="Moolhuijzen P."/>
            <person name="Goolsby J.A."/>
            <person name="Tidwell J."/>
            <person name="Bellgard S.E."/>
            <person name="Bellgard M.I."/>
        </authorList>
    </citation>
    <scope>NUCLEOTIDE SEQUENCE</scope>
    <source>
        <tissue evidence="1">Shoot tissue taken approximately 20 cm above the soil surface</tissue>
    </source>
</reference>
<dbReference type="AlphaFoldDB" id="A0A0A9ALU7"/>
<protein>
    <submittedName>
        <fullName evidence="1">Uncharacterized protein</fullName>
    </submittedName>
</protein>
<accession>A0A0A9ALU7</accession>